<gene>
    <name evidence="2" type="ORF">DCHRY22_LOCUS2778</name>
</gene>
<evidence type="ECO:0000256" key="1">
    <source>
        <dbReference type="SAM" id="MobiDB-lite"/>
    </source>
</evidence>
<dbReference type="AlphaFoldDB" id="A0A8J2VX06"/>
<name>A0A8J2VX06_9NEOP</name>
<dbReference type="Proteomes" id="UP000789524">
    <property type="component" value="Unassembled WGS sequence"/>
</dbReference>
<evidence type="ECO:0000313" key="2">
    <source>
        <dbReference type="EMBL" id="CAG9561233.1"/>
    </source>
</evidence>
<reference evidence="2" key="1">
    <citation type="submission" date="2021-09" db="EMBL/GenBank/DDBJ databases">
        <authorList>
            <person name="Martin H S."/>
        </authorList>
    </citation>
    <scope>NUCLEOTIDE SEQUENCE</scope>
</reference>
<feature type="region of interest" description="Disordered" evidence="1">
    <location>
        <begin position="1"/>
        <end position="22"/>
    </location>
</feature>
<organism evidence="2 3">
    <name type="scientific">Danaus chrysippus</name>
    <name type="common">African queen</name>
    <dbReference type="NCBI Taxonomy" id="151541"/>
    <lineage>
        <taxon>Eukaryota</taxon>
        <taxon>Metazoa</taxon>
        <taxon>Ecdysozoa</taxon>
        <taxon>Arthropoda</taxon>
        <taxon>Hexapoda</taxon>
        <taxon>Insecta</taxon>
        <taxon>Pterygota</taxon>
        <taxon>Neoptera</taxon>
        <taxon>Endopterygota</taxon>
        <taxon>Lepidoptera</taxon>
        <taxon>Glossata</taxon>
        <taxon>Ditrysia</taxon>
        <taxon>Papilionoidea</taxon>
        <taxon>Nymphalidae</taxon>
        <taxon>Danainae</taxon>
        <taxon>Danaini</taxon>
        <taxon>Danaina</taxon>
        <taxon>Danaus</taxon>
        <taxon>Anosia</taxon>
    </lineage>
</organism>
<protein>
    <submittedName>
        <fullName evidence="2">(African queen) hypothetical protein</fullName>
    </submittedName>
</protein>
<sequence>MIGFTDSPISAVSDSGGGAGGAAPRCSLSTYIAAGHGVVLGRTVERPPQWHACLRKRHAPGHAPAERGAAQSAKHLRSPRAD</sequence>
<keyword evidence="3" id="KW-1185">Reference proteome</keyword>
<feature type="region of interest" description="Disordered" evidence="1">
    <location>
        <begin position="54"/>
        <end position="82"/>
    </location>
</feature>
<comment type="caution">
    <text evidence="2">The sequence shown here is derived from an EMBL/GenBank/DDBJ whole genome shotgun (WGS) entry which is preliminary data.</text>
</comment>
<dbReference type="OrthoDB" id="7473553at2759"/>
<evidence type="ECO:0000313" key="3">
    <source>
        <dbReference type="Proteomes" id="UP000789524"/>
    </source>
</evidence>
<accession>A0A8J2VX06</accession>
<proteinExistence type="predicted"/>
<dbReference type="EMBL" id="CAKASE010000046">
    <property type="protein sequence ID" value="CAG9561233.1"/>
    <property type="molecule type" value="Genomic_DNA"/>
</dbReference>